<protein>
    <submittedName>
        <fullName evidence="3">Uncharacterized protein</fullName>
    </submittedName>
</protein>
<name>A0ABP9XT32_9FUNG</name>
<dbReference type="Proteomes" id="UP001476247">
    <property type="component" value="Unassembled WGS sequence"/>
</dbReference>
<feature type="coiled-coil region" evidence="1">
    <location>
        <begin position="59"/>
        <end position="207"/>
    </location>
</feature>
<accession>A0ABP9XT32</accession>
<evidence type="ECO:0000313" key="3">
    <source>
        <dbReference type="EMBL" id="GAA5797876.1"/>
    </source>
</evidence>
<feature type="compositionally biased region" description="Basic and acidic residues" evidence="2">
    <location>
        <begin position="235"/>
        <end position="244"/>
    </location>
</feature>
<gene>
    <name evidence="3" type="ORF">HPULCUR_003272</name>
</gene>
<evidence type="ECO:0000256" key="2">
    <source>
        <dbReference type="SAM" id="MobiDB-lite"/>
    </source>
</evidence>
<keyword evidence="1" id="KW-0175">Coiled coil</keyword>
<feature type="region of interest" description="Disordered" evidence="2">
    <location>
        <begin position="225"/>
        <end position="262"/>
    </location>
</feature>
<reference evidence="3 4" key="1">
    <citation type="submission" date="2024-04" db="EMBL/GenBank/DDBJ databases">
        <title>genome sequences of Mucor flavus KT1a and Helicostylum pulchrum KT1b strains isolation_sourced from the surface of a dry-aged beef.</title>
        <authorList>
            <person name="Toyotome T."/>
            <person name="Hosono M."/>
            <person name="Torimaru M."/>
            <person name="Fukuda K."/>
            <person name="Mikami N."/>
        </authorList>
    </citation>
    <scope>NUCLEOTIDE SEQUENCE [LARGE SCALE GENOMIC DNA]</scope>
    <source>
        <strain evidence="3 4">KT1b</strain>
    </source>
</reference>
<evidence type="ECO:0000256" key="1">
    <source>
        <dbReference type="SAM" id="Coils"/>
    </source>
</evidence>
<feature type="compositionally biased region" description="Low complexity" evidence="2">
    <location>
        <begin position="245"/>
        <end position="259"/>
    </location>
</feature>
<evidence type="ECO:0000313" key="4">
    <source>
        <dbReference type="Proteomes" id="UP001476247"/>
    </source>
</evidence>
<comment type="caution">
    <text evidence="3">The sequence shown here is derived from an EMBL/GenBank/DDBJ whole genome shotgun (WGS) entry which is preliminary data.</text>
</comment>
<proteinExistence type="predicted"/>
<dbReference type="EMBL" id="BAABUJ010000009">
    <property type="protein sequence ID" value="GAA5797876.1"/>
    <property type="molecule type" value="Genomic_DNA"/>
</dbReference>
<feature type="compositionally biased region" description="Polar residues" evidence="2">
    <location>
        <begin position="368"/>
        <end position="377"/>
    </location>
</feature>
<feature type="region of interest" description="Disordered" evidence="2">
    <location>
        <begin position="346"/>
        <end position="377"/>
    </location>
</feature>
<sequence>MLKNVFILDNQPETDENFVLRQEIFSLEDRLSSRDEEILKVADEKCNFEKKFLSAKNEYKLQQMYIQQLEDDHEALKKEKSEGLCNRLVQDLEKKTEEANDLSSHVKELNKKFKESEAENEKLYVYNMALKSELEEKEEEPNLSLKVEELQNKLNKANKALSYKPSSTAINPMFMNKIKKLKADRSLSKIEKKLLKKENKLLKKEIRKRDLYLLKTQNLQDIFQSSAEDDDEDNSKDMNVDTDARSFSSKISDSRSSFAEPESSVNVDDYHFDLDSFSPGKEQSADIGRSERLPALDISVPATTTGVKHKKASSKLANSHNSAKIIYSRPLVGHTIPKERELSHDKPVYEGYPTSRPDKHTRKKTKLSRNGLSVTNNETDTTRDQLKVLGHITATSLGSSLTNILSTLVNTLNQLSLVLVED</sequence>
<organism evidence="3 4">
    <name type="scientific">Helicostylum pulchrum</name>
    <dbReference type="NCBI Taxonomy" id="562976"/>
    <lineage>
        <taxon>Eukaryota</taxon>
        <taxon>Fungi</taxon>
        <taxon>Fungi incertae sedis</taxon>
        <taxon>Mucoromycota</taxon>
        <taxon>Mucoromycotina</taxon>
        <taxon>Mucoromycetes</taxon>
        <taxon>Mucorales</taxon>
        <taxon>Mucorineae</taxon>
        <taxon>Mucoraceae</taxon>
        <taxon>Helicostylum</taxon>
    </lineage>
</organism>
<keyword evidence="4" id="KW-1185">Reference proteome</keyword>